<reference evidence="1 2" key="1">
    <citation type="submission" date="2016-10" db="EMBL/GenBank/DDBJ databases">
        <authorList>
            <person name="de Groot N.N."/>
        </authorList>
    </citation>
    <scope>NUCLEOTIDE SEQUENCE [LARGE SCALE GENOMIC DNA]</scope>
    <source>
        <strain evidence="2">DSM 938 / 37b4</strain>
    </source>
</reference>
<name>A0A0Q1A3D1_RHOCA</name>
<sequence>MIRAALVAVLLSAGAAVAQGAPEGLAAAPGAFLRGLDKIAGAASDLTLSVGQSLDYGSLSVRLVDCRYPADDPASNAYAFLEITDTAIGREVFRGWMIAQNPALSALDHQRYDVWVLRCKID</sequence>
<evidence type="ECO:0000313" key="2">
    <source>
        <dbReference type="Proteomes" id="UP000183812"/>
    </source>
</evidence>
<dbReference type="InterPro" id="IPR019225">
    <property type="entry name" value="DUF2155"/>
</dbReference>
<protein>
    <recommendedName>
        <fullName evidence="3">DUF2155 domain-containing protein</fullName>
    </recommendedName>
</protein>
<proteinExistence type="predicted"/>
<dbReference type="Pfam" id="PF09923">
    <property type="entry name" value="DUF2155"/>
    <property type="match status" value="1"/>
</dbReference>
<organism evidence="1 2">
    <name type="scientific">Rhodobacter capsulatus</name>
    <name type="common">Rhodopseudomonas capsulata</name>
    <dbReference type="NCBI Taxonomy" id="1061"/>
    <lineage>
        <taxon>Bacteria</taxon>
        <taxon>Pseudomonadati</taxon>
        <taxon>Pseudomonadota</taxon>
        <taxon>Alphaproteobacteria</taxon>
        <taxon>Rhodobacterales</taxon>
        <taxon>Rhodobacter group</taxon>
        <taxon>Rhodobacter</taxon>
    </lineage>
</organism>
<evidence type="ECO:0000313" key="1">
    <source>
        <dbReference type="EMBL" id="SDF98235.1"/>
    </source>
</evidence>
<accession>A0A0Q1A3D1</accession>
<gene>
    <name evidence="1" type="ORF">SAMN04244550_03209</name>
</gene>
<dbReference type="RefSeq" id="WP_055209900.1">
    <property type="nucleotide sequence ID" value="NZ_CP061202.1"/>
</dbReference>
<dbReference type="EMBL" id="FNAY01000024">
    <property type="protein sequence ID" value="SDF98235.1"/>
    <property type="molecule type" value="Genomic_DNA"/>
</dbReference>
<dbReference type="Proteomes" id="UP000183812">
    <property type="component" value="Unassembled WGS sequence"/>
</dbReference>
<dbReference type="AlphaFoldDB" id="A0A0Q1A3D1"/>
<evidence type="ECO:0008006" key="3">
    <source>
        <dbReference type="Google" id="ProtNLM"/>
    </source>
</evidence>
<dbReference type="OrthoDB" id="9810376at2"/>